<dbReference type="InterPro" id="IPR017732">
    <property type="entry name" value="T4/T6SS_DotU"/>
</dbReference>
<dbReference type="NCBIfam" id="NF038228">
    <property type="entry name" value="IcmH_DotU_IVB"/>
    <property type="match status" value="1"/>
</dbReference>
<dbReference type="AlphaFoldDB" id="A0A1B8PYV9"/>
<keyword evidence="2" id="KW-1133">Transmembrane helix</keyword>
<dbReference type="NCBIfam" id="TIGR03350">
    <property type="entry name" value="type_VI_ompA"/>
    <property type="match status" value="1"/>
</dbReference>
<evidence type="ECO:0000256" key="1">
    <source>
        <dbReference type="PROSITE-ProRule" id="PRU00473"/>
    </source>
</evidence>
<dbReference type="InterPro" id="IPR006665">
    <property type="entry name" value="OmpA-like"/>
</dbReference>
<dbReference type="CDD" id="cd07185">
    <property type="entry name" value="OmpA_C-like"/>
    <property type="match status" value="1"/>
</dbReference>
<gene>
    <name evidence="4" type="ORF">A9309_08385</name>
</gene>
<reference evidence="4 5" key="1">
    <citation type="submission" date="2016-06" db="EMBL/GenBank/DDBJ databases">
        <title>Draft genome of Moraxella lacunata CCUG 57757A.</title>
        <authorList>
            <person name="Salva-Serra F."/>
            <person name="Engstrom-Jakobsson H."/>
            <person name="Thorell K."/>
            <person name="Gonzales-Siles L."/>
            <person name="Karlsson R."/>
            <person name="Boulund F."/>
            <person name="Engstrand L."/>
            <person name="Kristiansson E."/>
            <person name="Moore E."/>
        </authorList>
    </citation>
    <scope>NUCLEOTIDE SEQUENCE [LARGE SCALE GENOMIC DNA]</scope>
    <source>
        <strain evidence="4 5">CCUG 57757A</strain>
    </source>
</reference>
<sequence>MQAVRFEEIETGLSSQQSASISADDSNPLVKSAIPLFAIASQMKYYYSNLGSAEVLKHLKAQIEAFEEQSEGMGVRYETVRAARYCLCTLLDEFAAKHGWADQEWMANSLLVTFHSETWGGEQFFAMLDKIKAEPQKNLNLIEFMYYCLVIGYMGKYQVLNNGQVSIHNLKKELEKLIAKYKPLPSSPLLMDRPSAGELSGIRNKVVPIWVMALAFGLLLLGLYKIFDYQLTNRTDSINQSIQALTIPVKQETPVASTQPRRLTPLLKNEIESGLIEVSETPTASKITILGDELFASGSDKIEDRFFPVLASVSQALNIVHGQIIVSGYTDDRPISSSAYPSNWHLSQGRADAVKQILLRYIEDASRVRSEGKGDQNPVLPNDSELNRAKNRRVEIIVYLDEGSPLLKDTEGTQINTIQ</sequence>
<dbReference type="InterPro" id="IPR036737">
    <property type="entry name" value="OmpA-like_sf"/>
</dbReference>
<dbReference type="Gene3D" id="3.30.1330.60">
    <property type="entry name" value="OmpA-like domain"/>
    <property type="match status" value="1"/>
</dbReference>
<dbReference type="InterPro" id="IPR017733">
    <property type="entry name" value="OmpA-like_dom_proteobacteria"/>
</dbReference>
<evidence type="ECO:0000256" key="2">
    <source>
        <dbReference type="SAM" id="Phobius"/>
    </source>
</evidence>
<feature type="domain" description="OmpA-like" evidence="3">
    <location>
        <begin position="282"/>
        <end position="402"/>
    </location>
</feature>
<accession>A0A1B8PYV9</accession>
<evidence type="ECO:0000259" key="3">
    <source>
        <dbReference type="PROSITE" id="PS51123"/>
    </source>
</evidence>
<dbReference type="EMBL" id="LZMS01000069">
    <property type="protein sequence ID" value="OBX61455.1"/>
    <property type="molecule type" value="Genomic_DNA"/>
</dbReference>
<proteinExistence type="predicted"/>
<dbReference type="PANTHER" id="PTHR38033:SF1">
    <property type="entry name" value="DOTU FAMILY TYPE IV_VI SECRETION SYSTEM PROTEIN"/>
    <property type="match status" value="1"/>
</dbReference>
<dbReference type="GO" id="GO:0016020">
    <property type="term" value="C:membrane"/>
    <property type="evidence" value="ECO:0007669"/>
    <property type="project" value="UniProtKB-UniRule"/>
</dbReference>
<evidence type="ECO:0000313" key="5">
    <source>
        <dbReference type="Proteomes" id="UP000092607"/>
    </source>
</evidence>
<comment type="caution">
    <text evidence="4">The sequence shown here is derived from an EMBL/GenBank/DDBJ whole genome shotgun (WGS) entry which is preliminary data.</text>
</comment>
<keyword evidence="1 2" id="KW-0472">Membrane</keyword>
<dbReference type="SUPFAM" id="SSF103088">
    <property type="entry name" value="OmpA-like"/>
    <property type="match status" value="1"/>
</dbReference>
<dbReference type="PROSITE" id="PS51123">
    <property type="entry name" value="OMPA_2"/>
    <property type="match status" value="1"/>
</dbReference>
<dbReference type="PANTHER" id="PTHR38033">
    <property type="entry name" value="MEMBRANE PROTEIN-RELATED"/>
    <property type="match status" value="1"/>
</dbReference>
<dbReference type="RefSeq" id="WP_065256164.1">
    <property type="nucleotide sequence ID" value="NZ_JARDJM010000029.1"/>
</dbReference>
<dbReference type="InterPro" id="IPR038522">
    <property type="entry name" value="T4/T6SS_DotU_sf"/>
</dbReference>
<dbReference type="Proteomes" id="UP000092607">
    <property type="component" value="Unassembled WGS sequence"/>
</dbReference>
<keyword evidence="2" id="KW-0812">Transmembrane</keyword>
<evidence type="ECO:0000313" key="4">
    <source>
        <dbReference type="EMBL" id="OBX61455.1"/>
    </source>
</evidence>
<organism evidence="4 5">
    <name type="scientific">Moraxella lacunata</name>
    <dbReference type="NCBI Taxonomy" id="477"/>
    <lineage>
        <taxon>Bacteria</taxon>
        <taxon>Pseudomonadati</taxon>
        <taxon>Pseudomonadota</taxon>
        <taxon>Gammaproteobacteria</taxon>
        <taxon>Moraxellales</taxon>
        <taxon>Moraxellaceae</taxon>
        <taxon>Moraxella</taxon>
    </lineage>
</organism>
<dbReference type="Gene3D" id="1.25.40.590">
    <property type="entry name" value="Type IV / VI secretion system, DotU"/>
    <property type="match status" value="1"/>
</dbReference>
<dbReference type="Pfam" id="PF00691">
    <property type="entry name" value="OmpA"/>
    <property type="match status" value="1"/>
</dbReference>
<feature type="transmembrane region" description="Helical" evidence="2">
    <location>
        <begin position="207"/>
        <end position="227"/>
    </location>
</feature>
<dbReference type="NCBIfam" id="TIGR03349">
    <property type="entry name" value="IV_VI_DotU"/>
    <property type="match status" value="1"/>
</dbReference>
<name>A0A1B8PYV9_MORLA</name>
<dbReference type="Pfam" id="PF09850">
    <property type="entry name" value="DotU"/>
    <property type="match status" value="1"/>
</dbReference>
<dbReference type="OrthoDB" id="345640at2"/>
<protein>
    <submittedName>
        <fullName evidence="4">Cell envelope biogenesis protein OmpA</fullName>
    </submittedName>
</protein>